<proteinExistence type="predicted"/>
<organism evidence="1 2">
    <name type="scientific">Cymbomonas tetramitiformis</name>
    <dbReference type="NCBI Taxonomy" id="36881"/>
    <lineage>
        <taxon>Eukaryota</taxon>
        <taxon>Viridiplantae</taxon>
        <taxon>Chlorophyta</taxon>
        <taxon>Pyramimonadophyceae</taxon>
        <taxon>Pyramimonadales</taxon>
        <taxon>Pyramimonadaceae</taxon>
        <taxon>Cymbomonas</taxon>
    </lineage>
</organism>
<gene>
    <name evidence="1" type="ORF">CYMTET_26509</name>
</gene>
<sequence>MQVIRYEDGTFEMKNFNMRWNRTRALGATSGMEVERATMKIRKLARGLHHPTDGPPMFKATKVTATYVSFSAPRSFADRADALNDILGEERGERHELSVLHPNGTVWNKVAFFSLDTMRNVREFCLRCVDVA</sequence>
<dbReference type="Proteomes" id="UP001190700">
    <property type="component" value="Unassembled WGS sequence"/>
</dbReference>
<keyword evidence="2" id="KW-1185">Reference proteome</keyword>
<evidence type="ECO:0000313" key="1">
    <source>
        <dbReference type="EMBL" id="KAK3264769.1"/>
    </source>
</evidence>
<reference evidence="1 2" key="1">
    <citation type="journal article" date="2015" name="Genome Biol. Evol.">
        <title>Comparative Genomics of a Bacterivorous Green Alga Reveals Evolutionary Causalities and Consequences of Phago-Mixotrophic Mode of Nutrition.</title>
        <authorList>
            <person name="Burns J.A."/>
            <person name="Paasch A."/>
            <person name="Narechania A."/>
            <person name="Kim E."/>
        </authorList>
    </citation>
    <scope>NUCLEOTIDE SEQUENCE [LARGE SCALE GENOMIC DNA]</scope>
    <source>
        <strain evidence="1 2">PLY_AMNH</strain>
    </source>
</reference>
<accession>A0AAE0KY29</accession>
<name>A0AAE0KY29_9CHLO</name>
<protein>
    <submittedName>
        <fullName evidence="1">Uncharacterized protein</fullName>
    </submittedName>
</protein>
<dbReference type="AlphaFoldDB" id="A0AAE0KY29"/>
<evidence type="ECO:0000313" key="2">
    <source>
        <dbReference type="Proteomes" id="UP001190700"/>
    </source>
</evidence>
<comment type="caution">
    <text evidence="1">The sequence shown here is derived from an EMBL/GenBank/DDBJ whole genome shotgun (WGS) entry which is preliminary data.</text>
</comment>
<dbReference type="EMBL" id="LGRX02014365">
    <property type="protein sequence ID" value="KAK3264769.1"/>
    <property type="molecule type" value="Genomic_DNA"/>
</dbReference>